<dbReference type="InterPro" id="IPR001457">
    <property type="entry name" value="NADH_UbQ/plastoQ_OxRdtase_su6"/>
</dbReference>
<keyword evidence="12 15" id="KW-0496">Mitochondrion</keyword>
<dbReference type="PANTHER" id="PTHR11435">
    <property type="entry name" value="NADH UBIQUINONE OXIDOREDUCTASE SUBUNIT ND6"/>
    <property type="match status" value="1"/>
</dbReference>
<evidence type="ECO:0000256" key="15">
    <source>
        <dbReference type="RuleBase" id="RU004430"/>
    </source>
</evidence>
<dbReference type="GO" id="GO:0008137">
    <property type="term" value="F:NADH dehydrogenase (ubiquinone) activity"/>
    <property type="evidence" value="ECO:0007669"/>
    <property type="project" value="UniProtKB-UniRule"/>
</dbReference>
<keyword evidence="8 15" id="KW-1278">Translocase</keyword>
<comment type="catalytic activity">
    <reaction evidence="14 15">
        <text>a ubiquinone + NADH + 5 H(+)(in) = a ubiquinol + NAD(+) + 4 H(+)(out)</text>
        <dbReference type="Rhea" id="RHEA:29091"/>
        <dbReference type="Rhea" id="RHEA-COMP:9565"/>
        <dbReference type="Rhea" id="RHEA-COMP:9566"/>
        <dbReference type="ChEBI" id="CHEBI:15378"/>
        <dbReference type="ChEBI" id="CHEBI:16389"/>
        <dbReference type="ChEBI" id="CHEBI:17976"/>
        <dbReference type="ChEBI" id="CHEBI:57540"/>
        <dbReference type="ChEBI" id="CHEBI:57945"/>
        <dbReference type="EC" id="7.1.1.2"/>
    </reaction>
</comment>
<evidence type="ECO:0000313" key="16">
    <source>
        <dbReference type="EMBL" id="ATN41162.1"/>
    </source>
</evidence>
<organism evidence="16">
    <name type="scientific">Diptera sp. 59 LC-2017</name>
    <dbReference type="NCBI Taxonomy" id="2030336"/>
    <lineage>
        <taxon>Eukaryota</taxon>
        <taxon>Metazoa</taxon>
        <taxon>Ecdysozoa</taxon>
        <taxon>Arthropoda</taxon>
        <taxon>Hexapoda</taxon>
        <taxon>Insecta</taxon>
        <taxon>Pterygota</taxon>
        <taxon>Neoptera</taxon>
        <taxon>Endopterygota</taxon>
        <taxon>Diptera</taxon>
    </lineage>
</organism>
<dbReference type="Pfam" id="PF00499">
    <property type="entry name" value="Oxidored_q3"/>
    <property type="match status" value="1"/>
</dbReference>
<comment type="similarity">
    <text evidence="2 15">Belongs to the complex I subunit 6 family.</text>
</comment>
<evidence type="ECO:0000256" key="8">
    <source>
        <dbReference type="ARBA" id="ARBA00022967"/>
    </source>
</evidence>
<evidence type="ECO:0000256" key="11">
    <source>
        <dbReference type="ARBA" id="ARBA00023027"/>
    </source>
</evidence>
<dbReference type="InterPro" id="IPR050269">
    <property type="entry name" value="ComplexI_Subunit6"/>
</dbReference>
<evidence type="ECO:0000256" key="4">
    <source>
        <dbReference type="ARBA" id="ARBA00021095"/>
    </source>
</evidence>
<dbReference type="EMBL" id="MF410883">
    <property type="protein sequence ID" value="ATN41162.1"/>
    <property type="molecule type" value="Genomic_DNA"/>
</dbReference>
<protein>
    <recommendedName>
        <fullName evidence="4 15">NADH-ubiquinone oxidoreductase chain 6</fullName>
        <ecNumber evidence="3 15">7.1.1.2</ecNumber>
    </recommendedName>
</protein>
<evidence type="ECO:0000256" key="10">
    <source>
        <dbReference type="ARBA" id="ARBA00022989"/>
    </source>
</evidence>
<evidence type="ECO:0000256" key="6">
    <source>
        <dbReference type="ARBA" id="ARBA00022660"/>
    </source>
</evidence>
<feature type="transmembrane region" description="Helical" evidence="15">
    <location>
        <begin position="41"/>
        <end position="64"/>
    </location>
</feature>
<comment type="function">
    <text evidence="15">Core subunit of the mitochondrial membrane respiratory chain NADH dehydrogenase (Complex I) which catalyzes electron transfer from NADH through the respiratory chain, using ubiquinone as an electron acceptor. Essential for the catalytic activity and assembly of complex I.</text>
</comment>
<keyword evidence="7 15" id="KW-0812">Transmembrane</keyword>
<evidence type="ECO:0000256" key="9">
    <source>
        <dbReference type="ARBA" id="ARBA00022982"/>
    </source>
</evidence>
<feature type="transmembrane region" description="Helical" evidence="15">
    <location>
        <begin position="137"/>
        <end position="160"/>
    </location>
</feature>
<keyword evidence="13 15" id="KW-0472">Membrane</keyword>
<evidence type="ECO:0000256" key="3">
    <source>
        <dbReference type="ARBA" id="ARBA00012944"/>
    </source>
</evidence>
<evidence type="ECO:0000256" key="7">
    <source>
        <dbReference type="ARBA" id="ARBA00022692"/>
    </source>
</evidence>
<evidence type="ECO:0000256" key="13">
    <source>
        <dbReference type="ARBA" id="ARBA00023136"/>
    </source>
</evidence>
<geneLocation type="mitochondrion" evidence="16"/>
<feature type="transmembrane region" description="Helical" evidence="15">
    <location>
        <begin position="12"/>
        <end position="35"/>
    </location>
</feature>
<accession>A0A343LA15</accession>
<keyword evidence="11 15" id="KW-0520">NAD</keyword>
<evidence type="ECO:0000256" key="1">
    <source>
        <dbReference type="ARBA" id="ARBA00004225"/>
    </source>
</evidence>
<dbReference type="EC" id="7.1.1.2" evidence="3 15"/>
<keyword evidence="9 15" id="KW-0249">Electron transport</keyword>
<keyword evidence="15" id="KW-0830">Ubiquinone</keyword>
<dbReference type="AlphaFoldDB" id="A0A343LA15"/>
<dbReference type="PANTHER" id="PTHR11435:SF1">
    <property type="entry name" value="NADH-UBIQUINONE OXIDOREDUCTASE CHAIN 6"/>
    <property type="match status" value="1"/>
</dbReference>
<keyword evidence="10 15" id="KW-1133">Transmembrane helix</keyword>
<keyword evidence="5 15" id="KW-0813">Transport</keyword>
<evidence type="ECO:0000256" key="5">
    <source>
        <dbReference type="ARBA" id="ARBA00022448"/>
    </source>
</evidence>
<evidence type="ECO:0000256" key="14">
    <source>
        <dbReference type="ARBA" id="ARBA00049551"/>
    </source>
</evidence>
<keyword evidence="6 15" id="KW-0679">Respiratory chain</keyword>
<sequence>MTFIISLIFMQINHPLAMGLTLLIQTIFICILTGLITKSFWFSYILFLIFLGGMLVLFIYVTSLASNEMFSFSTKLIYYMSMLIMMNLFMMILINDSSYFNINSFNNEMLSMNEQISFIKENTLSLNKLYNYPTNTITILLMNYLLITLIAIVKITKLFYGPLRKMN</sequence>
<evidence type="ECO:0000256" key="2">
    <source>
        <dbReference type="ARBA" id="ARBA00005698"/>
    </source>
</evidence>
<gene>
    <name evidence="16" type="primary">nad6</name>
</gene>
<feature type="transmembrane region" description="Helical" evidence="15">
    <location>
        <begin position="76"/>
        <end position="94"/>
    </location>
</feature>
<proteinExistence type="inferred from homology"/>
<evidence type="ECO:0000256" key="12">
    <source>
        <dbReference type="ARBA" id="ARBA00023128"/>
    </source>
</evidence>
<comment type="subcellular location">
    <subcellularLocation>
        <location evidence="1 15">Mitochondrion membrane</location>
        <topology evidence="1 15">Multi-pass membrane protein</topology>
    </subcellularLocation>
</comment>
<name>A0A343LA15_9DIPT</name>
<dbReference type="GO" id="GO:0031966">
    <property type="term" value="C:mitochondrial membrane"/>
    <property type="evidence" value="ECO:0007669"/>
    <property type="project" value="UniProtKB-SubCell"/>
</dbReference>
<reference evidence="16" key="1">
    <citation type="journal article" date="2017" name="Mol. Ecol.">
        <title>Shotgun mitogenomics across body size classes in a local assemblage of tropical Diptera: Phylogeny, species diversity and mitochondrial abundance spectrum.</title>
        <authorList>
            <person name="Choo L.Q."/>
            <person name="Crampton-Platt A."/>
            <person name="Vogler A.P."/>
        </authorList>
    </citation>
    <scope>NUCLEOTIDE SEQUENCE</scope>
</reference>